<evidence type="ECO:0000256" key="1">
    <source>
        <dbReference type="ARBA" id="ARBA00022723"/>
    </source>
</evidence>
<keyword evidence="8" id="KW-1185">Reference proteome</keyword>
<evidence type="ECO:0000259" key="5">
    <source>
        <dbReference type="PROSITE" id="PS50135"/>
    </source>
</evidence>
<dbReference type="EMBL" id="VJMJ01000117">
    <property type="protein sequence ID" value="KAF0734125.1"/>
    <property type="molecule type" value="Genomic_DNA"/>
</dbReference>
<evidence type="ECO:0000256" key="2">
    <source>
        <dbReference type="ARBA" id="ARBA00022771"/>
    </source>
</evidence>
<organism evidence="7 8">
    <name type="scientific">Aphanomyces euteiches</name>
    <dbReference type="NCBI Taxonomy" id="100861"/>
    <lineage>
        <taxon>Eukaryota</taxon>
        <taxon>Sar</taxon>
        <taxon>Stramenopiles</taxon>
        <taxon>Oomycota</taxon>
        <taxon>Saprolegniomycetes</taxon>
        <taxon>Saprolegniales</taxon>
        <taxon>Verrucalvaceae</taxon>
        <taxon>Aphanomyces</taxon>
    </lineage>
</organism>
<proteinExistence type="predicted"/>
<comment type="caution">
    <text evidence="7">The sequence shown here is derived from an EMBL/GenBank/DDBJ whole genome shotgun (WGS) entry which is preliminary data.</text>
</comment>
<evidence type="ECO:0000313" key="6">
    <source>
        <dbReference type="EMBL" id="KAF0734124.1"/>
    </source>
</evidence>
<dbReference type="SMART" id="SM00291">
    <property type="entry name" value="ZnF_ZZ"/>
    <property type="match status" value="1"/>
</dbReference>
<dbReference type="InterPro" id="IPR043145">
    <property type="entry name" value="Znf_ZZ_sf"/>
</dbReference>
<evidence type="ECO:0000256" key="3">
    <source>
        <dbReference type="ARBA" id="ARBA00022833"/>
    </source>
</evidence>
<dbReference type="PROSITE" id="PS50135">
    <property type="entry name" value="ZF_ZZ_2"/>
    <property type="match status" value="1"/>
</dbReference>
<dbReference type="AlphaFoldDB" id="A0A6G0X2J5"/>
<keyword evidence="2 4" id="KW-0863">Zinc-finger</keyword>
<evidence type="ECO:0000256" key="4">
    <source>
        <dbReference type="PROSITE-ProRule" id="PRU00228"/>
    </source>
</evidence>
<dbReference type="Pfam" id="PF00569">
    <property type="entry name" value="ZZ"/>
    <property type="match status" value="1"/>
</dbReference>
<name>A0A6G0X2J5_9STRA</name>
<dbReference type="Gene3D" id="2.60.210.10">
    <property type="entry name" value="Apoptosis, Tumor Necrosis Factor Receptor Associated Protein 2, Chain A"/>
    <property type="match status" value="1"/>
</dbReference>
<feature type="domain" description="ZZ-type" evidence="5">
    <location>
        <begin position="401"/>
        <end position="456"/>
    </location>
</feature>
<dbReference type="SUPFAM" id="SSF57850">
    <property type="entry name" value="RING/U-box"/>
    <property type="match status" value="1"/>
</dbReference>
<protein>
    <recommendedName>
        <fullName evidence="5">ZZ-type domain-containing protein</fullName>
    </recommendedName>
</protein>
<dbReference type="InterPro" id="IPR000433">
    <property type="entry name" value="Znf_ZZ"/>
</dbReference>
<dbReference type="PROSITE" id="PS01357">
    <property type="entry name" value="ZF_ZZ_1"/>
    <property type="match status" value="1"/>
</dbReference>
<dbReference type="InterPro" id="IPR008974">
    <property type="entry name" value="TRAF-like"/>
</dbReference>
<dbReference type="GO" id="GO:0008270">
    <property type="term" value="F:zinc ion binding"/>
    <property type="evidence" value="ECO:0007669"/>
    <property type="project" value="UniProtKB-KW"/>
</dbReference>
<dbReference type="Gene3D" id="3.30.60.90">
    <property type="match status" value="1"/>
</dbReference>
<dbReference type="SUPFAM" id="SSF49599">
    <property type="entry name" value="TRAF domain-like"/>
    <property type="match status" value="1"/>
</dbReference>
<keyword evidence="3" id="KW-0862">Zinc</keyword>
<evidence type="ECO:0000313" key="8">
    <source>
        <dbReference type="Proteomes" id="UP000481153"/>
    </source>
</evidence>
<dbReference type="Proteomes" id="UP000481153">
    <property type="component" value="Unassembled WGS sequence"/>
</dbReference>
<keyword evidence="1" id="KW-0479">Metal-binding</keyword>
<gene>
    <name evidence="6" type="ORF">Ae201684_008993</name>
    <name evidence="7" type="ORF">Ae201684_008994</name>
</gene>
<dbReference type="EMBL" id="VJMJ01000117">
    <property type="protein sequence ID" value="KAF0734124.1"/>
    <property type="molecule type" value="Genomic_DNA"/>
</dbReference>
<accession>A0A6G0X2J5</accession>
<evidence type="ECO:0000313" key="7">
    <source>
        <dbReference type="EMBL" id="KAF0734125.1"/>
    </source>
</evidence>
<sequence length="471" mass="53779">MKIRYPDSLIPDGIASERINLHGNSFVLHVHGSSREEGGHDRDISVYFSIKSCSDPEKMSCLAFTVLIEHPTDSSKSLPGSSRFVKLHHSRFDDVNVGLGWSNFANLTDLKSKGFLDDQNNLVVSVSFRPVPLALHIYTDESFMQHDGFGLGSAHVKVDVLMCFTVTQMRDAIISKFPQLEATSTFDLWWFIVGDTLRPRKLVPFDDPNFIPRVSGIPRLDAFYLDTFSIAHLYLDPICEGSFVFIKVLDRQTGKLHSVARLSLAKYSSPAAVFDYLSAVNPGVPRWLAVKENLPNISAGDALPYEGELVQSDILICAEWYEHEPTEAWIRDVGQHLRQQLKQRWDQATALLNQPLRHLTLIDILEVGRSFDFHSLQTIRAFHRRKKDARLALVYMMESRHLWYYCDICGAFDFQGIRYQCTVCDDFDMCENCYDSSHGNLRRDDDDMEKYISEDGHRLDHVMTPNPPLLL</sequence>
<dbReference type="VEuPathDB" id="FungiDB:AeMF1_008485"/>
<reference evidence="7 8" key="1">
    <citation type="submission" date="2019-07" db="EMBL/GenBank/DDBJ databases">
        <title>Genomics analysis of Aphanomyces spp. identifies a new class of oomycete effector associated with host adaptation.</title>
        <authorList>
            <person name="Gaulin E."/>
        </authorList>
    </citation>
    <scope>NUCLEOTIDE SEQUENCE [LARGE SCALE GENOMIC DNA]</scope>
    <source>
        <strain evidence="7 8">ATCC 201684</strain>
    </source>
</reference>